<proteinExistence type="predicted"/>
<sequence>MEHDQEGKDLHSDDEAGASTACFGLFCCFDNHHDGEAAGFLYKQPSGDLIDQDTWFMKRAKSVKEYSELVAGPKWKNFIRRFSRKTKIRSNANKPFQYDPQSYALNFNDGGNHEDDEFLPRSFSTRFAPPSRSTQIGDHNLGEGIINMLLGMWRMRTMGWMPLWGVDSKLLVYAALVAASLLVVVGVWPLWVFAKFYRGWCFLMWKGEGGEYGLGQ</sequence>
<keyword evidence="1" id="KW-1133">Transmembrane helix</keyword>
<dbReference type="PANTHER" id="PTHR47076:SF1">
    <property type="entry name" value="NHL DOMAIN PROTEIN"/>
    <property type="match status" value="1"/>
</dbReference>
<dbReference type="AlphaFoldDB" id="A0A5N6NVP8"/>
<dbReference type="PANTHER" id="PTHR47076">
    <property type="entry name" value="NHL DOMAIN PROTEIN"/>
    <property type="match status" value="1"/>
</dbReference>
<dbReference type="OrthoDB" id="1934748at2759"/>
<protein>
    <submittedName>
        <fullName evidence="2">Uncharacterized protein</fullName>
    </submittedName>
</protein>
<dbReference type="Proteomes" id="UP000326396">
    <property type="component" value="Linkage Group LG17"/>
</dbReference>
<comment type="caution">
    <text evidence="2">The sequence shown here is derived from an EMBL/GenBank/DDBJ whole genome shotgun (WGS) entry which is preliminary data.</text>
</comment>
<keyword evidence="1" id="KW-0472">Membrane</keyword>
<dbReference type="EMBL" id="SZYD01000009">
    <property type="protein sequence ID" value="KAD5317777.1"/>
    <property type="molecule type" value="Genomic_DNA"/>
</dbReference>
<accession>A0A5N6NVP8</accession>
<evidence type="ECO:0000313" key="3">
    <source>
        <dbReference type="Proteomes" id="UP000326396"/>
    </source>
</evidence>
<keyword evidence="1" id="KW-0812">Transmembrane</keyword>
<feature type="transmembrane region" description="Helical" evidence="1">
    <location>
        <begin position="170"/>
        <end position="194"/>
    </location>
</feature>
<keyword evidence="3" id="KW-1185">Reference proteome</keyword>
<reference evidence="2 3" key="1">
    <citation type="submission" date="2019-05" db="EMBL/GenBank/DDBJ databases">
        <title>Mikania micrantha, genome provides insights into the molecular mechanism of rapid growth.</title>
        <authorList>
            <person name="Liu B."/>
        </authorList>
    </citation>
    <scope>NUCLEOTIDE SEQUENCE [LARGE SCALE GENOMIC DNA]</scope>
    <source>
        <strain evidence="2">NLD-2019</strain>
        <tissue evidence="2">Leaf</tissue>
    </source>
</reference>
<evidence type="ECO:0000256" key="1">
    <source>
        <dbReference type="SAM" id="Phobius"/>
    </source>
</evidence>
<gene>
    <name evidence="2" type="ORF">E3N88_17723</name>
</gene>
<evidence type="ECO:0000313" key="2">
    <source>
        <dbReference type="EMBL" id="KAD5317777.1"/>
    </source>
</evidence>
<name>A0A5N6NVP8_9ASTR</name>
<organism evidence="2 3">
    <name type="scientific">Mikania micrantha</name>
    <name type="common">bitter vine</name>
    <dbReference type="NCBI Taxonomy" id="192012"/>
    <lineage>
        <taxon>Eukaryota</taxon>
        <taxon>Viridiplantae</taxon>
        <taxon>Streptophyta</taxon>
        <taxon>Embryophyta</taxon>
        <taxon>Tracheophyta</taxon>
        <taxon>Spermatophyta</taxon>
        <taxon>Magnoliopsida</taxon>
        <taxon>eudicotyledons</taxon>
        <taxon>Gunneridae</taxon>
        <taxon>Pentapetalae</taxon>
        <taxon>asterids</taxon>
        <taxon>campanulids</taxon>
        <taxon>Asterales</taxon>
        <taxon>Asteraceae</taxon>
        <taxon>Asteroideae</taxon>
        <taxon>Heliantheae alliance</taxon>
        <taxon>Eupatorieae</taxon>
        <taxon>Mikania</taxon>
    </lineage>
</organism>